<dbReference type="InterPro" id="IPR036691">
    <property type="entry name" value="Endo/exonu/phosph_ase_sf"/>
</dbReference>
<dbReference type="Pfam" id="PF03372">
    <property type="entry name" value="Exo_endo_phos"/>
    <property type="match status" value="1"/>
</dbReference>
<dbReference type="EMBL" id="UINC01001613">
    <property type="protein sequence ID" value="SUZ84935.1"/>
    <property type="molecule type" value="Genomic_DNA"/>
</dbReference>
<accession>A0A381QZQ5</accession>
<dbReference type="AlphaFoldDB" id="A0A381QZQ5"/>
<organism evidence="2">
    <name type="scientific">marine metagenome</name>
    <dbReference type="NCBI Taxonomy" id="408172"/>
    <lineage>
        <taxon>unclassified sequences</taxon>
        <taxon>metagenomes</taxon>
        <taxon>ecological metagenomes</taxon>
    </lineage>
</organism>
<dbReference type="GO" id="GO:0016020">
    <property type="term" value="C:membrane"/>
    <property type="evidence" value="ECO:0007669"/>
    <property type="project" value="GOC"/>
</dbReference>
<dbReference type="InterPro" id="IPR005135">
    <property type="entry name" value="Endo/exonuclease/phosphatase"/>
</dbReference>
<proteinExistence type="predicted"/>
<dbReference type="Gene3D" id="3.60.10.10">
    <property type="entry name" value="Endonuclease/exonuclease/phosphatase"/>
    <property type="match status" value="1"/>
</dbReference>
<dbReference type="SUPFAM" id="SSF56219">
    <property type="entry name" value="DNase I-like"/>
    <property type="match status" value="1"/>
</dbReference>
<sequence>MLTIVSWNIQYGKGIDGRIDLTRIAREVHSDGLPDLLCLQEVSRNYPATDNGSDQVAELQILFPEYESFFGASHDRSGGRDGGRRQFGNLVLTRRSPTQVLHHLLPSPADSNAKFMYRQSTEMVFPTNSGGLRIMNTHLEFFSEKQQQAQVQRIRELHQEACAQFREPGIDLPNTPFELLERPEKMIICGDFNFTPDSESYKQMTAPIPGKTPDLIDAWNTVHPDASRVPTCGVFDHKQWEKGPHCRDYFFLSQNLSQRIQEVSVNIKTDASDHQPIRLILEV</sequence>
<dbReference type="PANTHER" id="PTHR14859:SF0">
    <property type="entry name" value="ENDONUCLEASE_EXONUCLEASE_PHOSPHATASE FAMILY PROTEIN, EXPRESSED"/>
    <property type="match status" value="1"/>
</dbReference>
<reference evidence="2" key="1">
    <citation type="submission" date="2018-05" db="EMBL/GenBank/DDBJ databases">
        <authorList>
            <person name="Lanie J.A."/>
            <person name="Ng W.-L."/>
            <person name="Kazmierczak K.M."/>
            <person name="Andrzejewski T.M."/>
            <person name="Davidsen T.M."/>
            <person name="Wayne K.J."/>
            <person name="Tettelin H."/>
            <person name="Glass J.I."/>
            <person name="Rusch D."/>
            <person name="Podicherti R."/>
            <person name="Tsui H.-C.T."/>
            <person name="Winkler M.E."/>
        </authorList>
    </citation>
    <scope>NUCLEOTIDE SEQUENCE</scope>
</reference>
<dbReference type="GO" id="GO:0006506">
    <property type="term" value="P:GPI anchor biosynthetic process"/>
    <property type="evidence" value="ECO:0007669"/>
    <property type="project" value="TreeGrafter"/>
</dbReference>
<feature type="domain" description="Endonuclease/exonuclease/phosphatase" evidence="1">
    <location>
        <begin position="5"/>
        <end position="274"/>
    </location>
</feature>
<dbReference type="InterPro" id="IPR051916">
    <property type="entry name" value="GPI-anchor_lipid_remodeler"/>
</dbReference>
<dbReference type="GO" id="GO:0005783">
    <property type="term" value="C:endoplasmic reticulum"/>
    <property type="evidence" value="ECO:0007669"/>
    <property type="project" value="TreeGrafter"/>
</dbReference>
<name>A0A381QZQ5_9ZZZZ</name>
<gene>
    <name evidence="2" type="ORF">METZ01_LOCUS37789</name>
</gene>
<dbReference type="PANTHER" id="PTHR14859">
    <property type="entry name" value="CALCOFLUOR WHITE HYPERSENSITIVE PROTEIN PRECURSOR"/>
    <property type="match status" value="1"/>
</dbReference>
<evidence type="ECO:0000259" key="1">
    <source>
        <dbReference type="Pfam" id="PF03372"/>
    </source>
</evidence>
<dbReference type="GO" id="GO:0003824">
    <property type="term" value="F:catalytic activity"/>
    <property type="evidence" value="ECO:0007669"/>
    <property type="project" value="InterPro"/>
</dbReference>
<protein>
    <recommendedName>
        <fullName evidence="1">Endonuclease/exonuclease/phosphatase domain-containing protein</fullName>
    </recommendedName>
</protein>
<evidence type="ECO:0000313" key="2">
    <source>
        <dbReference type="EMBL" id="SUZ84935.1"/>
    </source>
</evidence>